<comment type="catalytic activity">
    <reaction evidence="13">
        <text>hypotaurine + NADH + O2 + H(+) = taurine + NAD(+) + H2O</text>
        <dbReference type="Rhea" id="RHEA:74111"/>
        <dbReference type="ChEBI" id="CHEBI:15377"/>
        <dbReference type="ChEBI" id="CHEBI:15378"/>
        <dbReference type="ChEBI" id="CHEBI:15379"/>
        <dbReference type="ChEBI" id="CHEBI:57540"/>
        <dbReference type="ChEBI" id="CHEBI:57853"/>
        <dbReference type="ChEBI" id="CHEBI:57945"/>
        <dbReference type="ChEBI" id="CHEBI:507393"/>
        <dbReference type="EC" id="1.14.13.8"/>
    </reaction>
    <physiologicalReaction direction="left-to-right" evidence="13">
        <dbReference type="Rhea" id="RHEA:74112"/>
    </physiologicalReaction>
</comment>
<accession>A0AAD1WHV7</accession>
<reference evidence="19" key="1">
    <citation type="submission" date="2022-03" db="EMBL/GenBank/DDBJ databases">
        <authorList>
            <person name="Alioto T."/>
            <person name="Alioto T."/>
            <person name="Gomez Garrido J."/>
        </authorList>
    </citation>
    <scope>NUCLEOTIDE SEQUENCE</scope>
</reference>
<gene>
    <name evidence="19" type="ORF">PECUL_23A050544</name>
</gene>
<dbReference type="InterPro" id="IPR000960">
    <property type="entry name" value="Flavin_mOase"/>
</dbReference>
<protein>
    <recommendedName>
        <fullName evidence="17">Flavin-containing monooxygenase</fullName>
        <ecNumber evidence="17">1.-.-.-</ecNumber>
    </recommendedName>
</protein>
<proteinExistence type="inferred from homology"/>
<dbReference type="PRINTS" id="PR00370">
    <property type="entry name" value="FMOXYGENASE"/>
</dbReference>
<evidence type="ECO:0000256" key="11">
    <source>
        <dbReference type="ARBA" id="ARBA00023136"/>
    </source>
</evidence>
<dbReference type="Pfam" id="PF00743">
    <property type="entry name" value="FMO-like"/>
    <property type="match status" value="2"/>
</dbReference>
<dbReference type="Proteomes" id="UP001295444">
    <property type="component" value="Chromosome 08"/>
</dbReference>
<evidence type="ECO:0000256" key="1">
    <source>
        <dbReference type="ARBA" id="ARBA00001974"/>
    </source>
</evidence>
<evidence type="ECO:0000256" key="17">
    <source>
        <dbReference type="RuleBase" id="RU361177"/>
    </source>
</evidence>
<keyword evidence="8 18" id="KW-1133">Transmembrane helix</keyword>
<evidence type="ECO:0000256" key="9">
    <source>
        <dbReference type="ARBA" id="ARBA00023002"/>
    </source>
</evidence>
<evidence type="ECO:0000256" key="16">
    <source>
        <dbReference type="ARBA" id="ARBA00049443"/>
    </source>
</evidence>
<dbReference type="FunFam" id="3.50.50.60:FF:000057">
    <property type="entry name" value="Dimethylaniline monooxygenase [N-oxide-forming]"/>
    <property type="match status" value="1"/>
</dbReference>
<comment type="subcellular location">
    <subcellularLocation>
        <location evidence="2">Endoplasmic reticulum membrane</location>
        <topology evidence="2">Single-pass membrane protein</topology>
    </subcellularLocation>
</comment>
<keyword evidence="5 18" id="KW-0812">Transmembrane</keyword>
<comment type="function">
    <text evidence="12">Broad spectrum monooxygenase that catalyzes the oxygenation of a wide variety of nitrogen- and sulfur-containing compounds including xenobiotics. Catalyzes the S-oxygenation of hypotaurine to produce taurine, an organic osmolyte involved in cell volume regulation as well as a variety of cytoprotective and developmental processes. In vitro, catalyzes the N-oxygenation of trimethylamine (TMA) to produce trimethylamine N-oxide (TMAO) and could therefore participate to the detoxification of this compound that is generated by the action of gut microbiota from dietary precursors such as choline, choline containing compounds, betaine or L-carnitine.</text>
</comment>
<keyword evidence="9 17" id="KW-0560">Oxidoreductase</keyword>
<comment type="catalytic activity">
    <reaction evidence="14">
        <text>hypotaurine + NADPH + O2 + H(+) = taurine + NADP(+) + H2O</text>
        <dbReference type="Rhea" id="RHEA:69819"/>
        <dbReference type="ChEBI" id="CHEBI:15377"/>
        <dbReference type="ChEBI" id="CHEBI:15378"/>
        <dbReference type="ChEBI" id="CHEBI:15379"/>
        <dbReference type="ChEBI" id="CHEBI:57783"/>
        <dbReference type="ChEBI" id="CHEBI:57853"/>
        <dbReference type="ChEBI" id="CHEBI:58349"/>
        <dbReference type="ChEBI" id="CHEBI:507393"/>
        <dbReference type="EC" id="1.14.13.8"/>
    </reaction>
    <physiologicalReaction direction="left-to-right" evidence="14">
        <dbReference type="Rhea" id="RHEA:69820"/>
    </physiologicalReaction>
</comment>
<evidence type="ECO:0000256" key="15">
    <source>
        <dbReference type="ARBA" id="ARBA00048088"/>
    </source>
</evidence>
<evidence type="ECO:0000256" key="5">
    <source>
        <dbReference type="ARBA" id="ARBA00022692"/>
    </source>
</evidence>
<evidence type="ECO:0000256" key="3">
    <source>
        <dbReference type="ARBA" id="ARBA00009183"/>
    </source>
</evidence>
<evidence type="ECO:0000256" key="18">
    <source>
        <dbReference type="SAM" id="Phobius"/>
    </source>
</evidence>
<feature type="transmembrane region" description="Helical" evidence="18">
    <location>
        <begin position="874"/>
        <end position="892"/>
    </location>
</feature>
<evidence type="ECO:0000256" key="4">
    <source>
        <dbReference type="ARBA" id="ARBA00022630"/>
    </source>
</evidence>
<keyword evidence="10 17" id="KW-0503">Monooxygenase</keyword>
<dbReference type="InterPro" id="IPR050346">
    <property type="entry name" value="FMO-like"/>
</dbReference>
<dbReference type="GO" id="GO:0005789">
    <property type="term" value="C:endoplasmic reticulum membrane"/>
    <property type="evidence" value="ECO:0007669"/>
    <property type="project" value="UniProtKB-SubCell"/>
</dbReference>
<evidence type="ECO:0000256" key="14">
    <source>
        <dbReference type="ARBA" id="ARBA00048041"/>
    </source>
</evidence>
<keyword evidence="4 17" id="KW-0285">Flavoprotein</keyword>
<evidence type="ECO:0000313" key="20">
    <source>
        <dbReference type="Proteomes" id="UP001295444"/>
    </source>
</evidence>
<dbReference type="GO" id="GO:0004499">
    <property type="term" value="F:N,N-dimethylaniline monooxygenase activity"/>
    <property type="evidence" value="ECO:0007669"/>
    <property type="project" value="InterPro"/>
</dbReference>
<dbReference type="InterPro" id="IPR002253">
    <property type="entry name" value="Flavin_mOase_1"/>
</dbReference>
<keyword evidence="20" id="KW-1185">Reference proteome</keyword>
<dbReference type="AlphaFoldDB" id="A0AAD1WHV7"/>
<evidence type="ECO:0000256" key="8">
    <source>
        <dbReference type="ARBA" id="ARBA00022989"/>
    </source>
</evidence>
<organism evidence="19 20">
    <name type="scientific">Pelobates cultripes</name>
    <name type="common">Western spadefoot toad</name>
    <dbReference type="NCBI Taxonomy" id="61616"/>
    <lineage>
        <taxon>Eukaryota</taxon>
        <taxon>Metazoa</taxon>
        <taxon>Chordata</taxon>
        <taxon>Craniata</taxon>
        <taxon>Vertebrata</taxon>
        <taxon>Euteleostomi</taxon>
        <taxon>Amphibia</taxon>
        <taxon>Batrachia</taxon>
        <taxon>Anura</taxon>
        <taxon>Pelobatoidea</taxon>
        <taxon>Pelobatidae</taxon>
        <taxon>Pelobates</taxon>
    </lineage>
</organism>
<keyword evidence="6 17" id="KW-0274">FAD</keyword>
<dbReference type="Gene3D" id="3.50.50.60">
    <property type="entry name" value="FAD/NAD(P)-binding domain"/>
    <property type="match status" value="3"/>
</dbReference>
<comment type="catalytic activity">
    <reaction evidence="15">
        <text>trimethylamine + NADPH + O2 = trimethylamine N-oxide + NADP(+) + H2O</text>
        <dbReference type="Rhea" id="RHEA:31979"/>
        <dbReference type="ChEBI" id="CHEBI:15377"/>
        <dbReference type="ChEBI" id="CHEBI:15379"/>
        <dbReference type="ChEBI" id="CHEBI:15724"/>
        <dbReference type="ChEBI" id="CHEBI:57783"/>
        <dbReference type="ChEBI" id="CHEBI:58349"/>
        <dbReference type="ChEBI" id="CHEBI:58389"/>
        <dbReference type="EC" id="1.14.13.148"/>
    </reaction>
    <physiologicalReaction direction="left-to-right" evidence="15">
        <dbReference type="Rhea" id="RHEA:31980"/>
    </physiologicalReaction>
</comment>
<keyword evidence="7" id="KW-0521">NADP</keyword>
<comment type="similarity">
    <text evidence="3 17">Belongs to the FMO family.</text>
</comment>
<dbReference type="FunFam" id="3.50.50.60:FF:000409">
    <property type="entry name" value="Dimethylaniline monooxygenase [N-oxide-forming]"/>
    <property type="match status" value="2"/>
</dbReference>
<dbReference type="PRINTS" id="PR01121">
    <property type="entry name" value="FMOXYGENASE1"/>
</dbReference>
<evidence type="ECO:0000256" key="10">
    <source>
        <dbReference type="ARBA" id="ARBA00023033"/>
    </source>
</evidence>
<evidence type="ECO:0000256" key="13">
    <source>
        <dbReference type="ARBA" id="ARBA00047338"/>
    </source>
</evidence>
<dbReference type="GO" id="GO:0050661">
    <property type="term" value="F:NADP binding"/>
    <property type="evidence" value="ECO:0007669"/>
    <property type="project" value="InterPro"/>
</dbReference>
<dbReference type="EMBL" id="OW240919">
    <property type="protein sequence ID" value="CAH2311805.1"/>
    <property type="molecule type" value="Genomic_DNA"/>
</dbReference>
<name>A0AAD1WHV7_PELCU</name>
<evidence type="ECO:0000256" key="2">
    <source>
        <dbReference type="ARBA" id="ARBA00004389"/>
    </source>
</evidence>
<comment type="catalytic activity">
    <reaction evidence="16">
        <text>N,N-dimethylaniline + NADPH + O2 + H(+) = N,N-dimethylaniline N-oxide + NADP(+) + H2O</text>
        <dbReference type="Rhea" id="RHEA:24468"/>
        <dbReference type="ChEBI" id="CHEBI:15377"/>
        <dbReference type="ChEBI" id="CHEBI:15378"/>
        <dbReference type="ChEBI" id="CHEBI:15379"/>
        <dbReference type="ChEBI" id="CHEBI:16269"/>
        <dbReference type="ChEBI" id="CHEBI:17735"/>
        <dbReference type="ChEBI" id="CHEBI:57783"/>
        <dbReference type="ChEBI" id="CHEBI:58349"/>
        <dbReference type="EC" id="1.14.13.8"/>
    </reaction>
    <physiologicalReaction direction="left-to-right" evidence="16">
        <dbReference type="Rhea" id="RHEA:24469"/>
    </physiologicalReaction>
</comment>
<evidence type="ECO:0000256" key="6">
    <source>
        <dbReference type="ARBA" id="ARBA00022827"/>
    </source>
</evidence>
<dbReference type="SUPFAM" id="SSF51905">
    <property type="entry name" value="FAD/NAD(P)-binding domain"/>
    <property type="match status" value="3"/>
</dbReference>
<dbReference type="PANTHER" id="PTHR23023">
    <property type="entry name" value="DIMETHYLANILINE MONOOXYGENASE"/>
    <property type="match status" value="1"/>
</dbReference>
<dbReference type="InterPro" id="IPR020946">
    <property type="entry name" value="Flavin_mOase-like"/>
</dbReference>
<keyword evidence="11 18" id="KW-0472">Membrane</keyword>
<dbReference type="GO" id="GO:0050660">
    <property type="term" value="F:flavin adenine dinucleotide binding"/>
    <property type="evidence" value="ECO:0007669"/>
    <property type="project" value="InterPro"/>
</dbReference>
<evidence type="ECO:0000256" key="7">
    <source>
        <dbReference type="ARBA" id="ARBA00022857"/>
    </source>
</evidence>
<comment type="cofactor">
    <cofactor evidence="1 17">
        <name>FAD</name>
        <dbReference type="ChEBI" id="CHEBI:57692"/>
    </cofactor>
</comment>
<dbReference type="GO" id="GO:0034899">
    <property type="term" value="F:trimethylamine monooxygenase activity"/>
    <property type="evidence" value="ECO:0007669"/>
    <property type="project" value="UniProtKB-EC"/>
</dbReference>
<dbReference type="InterPro" id="IPR036188">
    <property type="entry name" value="FAD/NAD-bd_sf"/>
</dbReference>
<evidence type="ECO:0000256" key="12">
    <source>
        <dbReference type="ARBA" id="ARBA00045957"/>
    </source>
</evidence>
<sequence length="896" mass="102756">MAYLPNSTPQNGLRTQAMCATCQHNGAETIQRYPTYTRVGPADYIEISCVADIEEFKILSAHILMAKRVAIIGAGCSGLAAIKCCLEEGLEPTCFEKSEDIGGLWRYTETVEEGRASIYSSVVTNTSKEMMCYSDFPMPADFPAYLHSSKVLEYLRLYAEHFRLLKYIQFKTEVCCVTKHSDFSSSGQWEIITEKNGSQRKTIFDAILVGNGHFFKPYLPMDSLPGIEKFQGYYIHSRFYKKSEDYRGKTVLVVGIGNSAGDISSEISSIAKQGIRLYYVPVCLTYQGSWVLSRVSKWGFPLDMMFSTRCHFGIMNTLPSGLRTKLIEKQLNSWFDHENYGLQPKDRSTLKEPIVNDYLPSNILCGAVRVKPKIKQFTETSVIFEDETMIKDVDAIIFATGYSFSFPFLDDSIIKVNDDNKLNLYKYVFPPHLEKPTLAFLGVLQPFGAIIPVVELQSRWATRIFKGVTRLPPVHEMESHIKKTEDKQVKTFTKSRNQTLQMHFIEYMDEVAMEIGIRPSLMHLLFTDPQLAYHIFFGPCTPYQYRLYGPGKWPGARKAILTQWNRTLNPSRTRVINSRRQSLKRKLRYSGTVVQSSSAVGHLAGLRTKLIEKQLNSWFDHENYGLQPKDRSTLKEPIVNDYLPSNILCGAVRVKPKIKQFTETSVIFEDETMIKDVDAIIFATGYSFSFPFLDDSIIKVNDDNKLNLYKYVFPPHLEKPTLAFLGVLQPFGAIIPVVELQSRWATRIFKGVTRLPPVHEMESHIKKTEDKQVKTFTKSRNQTLQMHFIEYMDEVAMEIGIRPSLMHLLFTDPQLAYHIFFGPCTPYQYRLYGPGKWPGARKAILTQWNRTLNPSRTRVTYKCQKSKPHFKRQLGILVMLITILVGLYYMSFQTFL</sequence>
<dbReference type="EC" id="1.-.-.-" evidence="17"/>
<evidence type="ECO:0000313" key="19">
    <source>
        <dbReference type="EMBL" id="CAH2311805.1"/>
    </source>
</evidence>